<dbReference type="EMBL" id="JH817031">
    <property type="protein sequence ID" value="EKC25564.1"/>
    <property type="molecule type" value="Genomic_DNA"/>
</dbReference>
<dbReference type="PANTHER" id="PTHR22923:SF64">
    <property type="entry name" value="C1Q-RELATED FACTOR"/>
    <property type="match status" value="1"/>
</dbReference>
<name>K1Q2I2_MAGGI</name>
<dbReference type="InterPro" id="IPR001073">
    <property type="entry name" value="C1q_dom"/>
</dbReference>
<evidence type="ECO:0000256" key="2">
    <source>
        <dbReference type="ARBA" id="ARBA00022525"/>
    </source>
</evidence>
<dbReference type="InterPro" id="IPR050822">
    <property type="entry name" value="Cerebellin_Synaptic_Org"/>
</dbReference>
<dbReference type="PROSITE" id="PS50871">
    <property type="entry name" value="C1Q"/>
    <property type="match status" value="1"/>
</dbReference>
<accession>K1Q2I2</accession>
<dbReference type="SUPFAM" id="SSF49842">
    <property type="entry name" value="TNF-like"/>
    <property type="match status" value="2"/>
</dbReference>
<organism evidence="4">
    <name type="scientific">Magallana gigas</name>
    <name type="common">Pacific oyster</name>
    <name type="synonym">Crassostrea gigas</name>
    <dbReference type="NCBI Taxonomy" id="29159"/>
    <lineage>
        <taxon>Eukaryota</taxon>
        <taxon>Metazoa</taxon>
        <taxon>Spiralia</taxon>
        <taxon>Lophotrochozoa</taxon>
        <taxon>Mollusca</taxon>
        <taxon>Bivalvia</taxon>
        <taxon>Autobranchia</taxon>
        <taxon>Pteriomorphia</taxon>
        <taxon>Ostreida</taxon>
        <taxon>Ostreoidea</taxon>
        <taxon>Ostreidae</taxon>
        <taxon>Magallana</taxon>
    </lineage>
</organism>
<sequence length="210" mass="23443">MVPESGVYVFTWTFRIGAINDHSIQLIVNREDVGTVYLQTIDGVDAEATGIVVAHVNAGDDVFVRTHPQLKIGTAMIEDSQEQTNLSDADLSVEKKKSEDGERDIYRIQKRVLILSSTSRNGVAFYAYMSTRLPTPSTEHVLVFDVAKTNIGNAYHPSTGVFMVPESGVYVFTWTFWIGDDRDHSIQLMVNREDVGSIYCVDPEVHAENI</sequence>
<proteinExistence type="predicted"/>
<keyword evidence="3" id="KW-0732">Signal</keyword>
<dbReference type="InterPro" id="IPR008983">
    <property type="entry name" value="Tumour_necrosis_fac-like_dom"/>
</dbReference>
<dbReference type="GO" id="GO:0005576">
    <property type="term" value="C:extracellular region"/>
    <property type="evidence" value="ECO:0007669"/>
    <property type="project" value="UniProtKB-SubCell"/>
</dbReference>
<evidence type="ECO:0000313" key="4">
    <source>
        <dbReference type="EMBL" id="EKC25564.1"/>
    </source>
</evidence>
<dbReference type="HOGENOM" id="CLU_1311183_0_0_1"/>
<dbReference type="InParanoid" id="K1Q2I2"/>
<evidence type="ECO:0000256" key="3">
    <source>
        <dbReference type="ARBA" id="ARBA00022729"/>
    </source>
</evidence>
<reference evidence="4" key="1">
    <citation type="journal article" date="2012" name="Nature">
        <title>The oyster genome reveals stress adaptation and complexity of shell formation.</title>
        <authorList>
            <person name="Zhang G."/>
            <person name="Fang X."/>
            <person name="Guo X."/>
            <person name="Li L."/>
            <person name="Luo R."/>
            <person name="Xu F."/>
            <person name="Yang P."/>
            <person name="Zhang L."/>
            <person name="Wang X."/>
            <person name="Qi H."/>
            <person name="Xiong Z."/>
            <person name="Que H."/>
            <person name="Xie Y."/>
            <person name="Holland P.W."/>
            <person name="Paps J."/>
            <person name="Zhu Y."/>
            <person name="Wu F."/>
            <person name="Chen Y."/>
            <person name="Wang J."/>
            <person name="Peng C."/>
            <person name="Meng J."/>
            <person name="Yang L."/>
            <person name="Liu J."/>
            <person name="Wen B."/>
            <person name="Zhang N."/>
            <person name="Huang Z."/>
            <person name="Zhu Q."/>
            <person name="Feng Y."/>
            <person name="Mount A."/>
            <person name="Hedgecock D."/>
            <person name="Xu Z."/>
            <person name="Liu Y."/>
            <person name="Domazet-Loso T."/>
            <person name="Du Y."/>
            <person name="Sun X."/>
            <person name="Zhang S."/>
            <person name="Liu B."/>
            <person name="Cheng P."/>
            <person name="Jiang X."/>
            <person name="Li J."/>
            <person name="Fan D."/>
            <person name="Wang W."/>
            <person name="Fu W."/>
            <person name="Wang T."/>
            <person name="Wang B."/>
            <person name="Zhang J."/>
            <person name="Peng Z."/>
            <person name="Li Y."/>
            <person name="Li N."/>
            <person name="Wang J."/>
            <person name="Chen M."/>
            <person name="He Y."/>
            <person name="Tan F."/>
            <person name="Song X."/>
            <person name="Zheng Q."/>
            <person name="Huang R."/>
            <person name="Yang H."/>
            <person name="Du X."/>
            <person name="Chen L."/>
            <person name="Yang M."/>
            <person name="Gaffney P.M."/>
            <person name="Wang S."/>
            <person name="Luo L."/>
            <person name="She Z."/>
            <person name="Ming Y."/>
            <person name="Huang W."/>
            <person name="Zhang S."/>
            <person name="Huang B."/>
            <person name="Zhang Y."/>
            <person name="Qu T."/>
            <person name="Ni P."/>
            <person name="Miao G."/>
            <person name="Wang J."/>
            <person name="Wang Q."/>
            <person name="Steinberg C.E."/>
            <person name="Wang H."/>
            <person name="Li N."/>
            <person name="Qian L."/>
            <person name="Zhang G."/>
            <person name="Li Y."/>
            <person name="Yang H."/>
            <person name="Liu X."/>
            <person name="Wang J."/>
            <person name="Yin Y."/>
            <person name="Wang J."/>
        </authorList>
    </citation>
    <scope>NUCLEOTIDE SEQUENCE [LARGE SCALE GENOMIC DNA]</scope>
    <source>
        <strain evidence="4">05x7-T-G4-1.051#20</strain>
    </source>
</reference>
<keyword evidence="2" id="KW-0964">Secreted</keyword>
<dbReference type="PANTHER" id="PTHR22923">
    <property type="entry name" value="CEREBELLIN-RELATED"/>
    <property type="match status" value="1"/>
</dbReference>
<dbReference type="Gene3D" id="2.60.120.40">
    <property type="match status" value="2"/>
</dbReference>
<protein>
    <submittedName>
        <fullName evidence="4">Uncharacterized protein</fullName>
    </submittedName>
</protein>
<dbReference type="Pfam" id="PF00386">
    <property type="entry name" value="C1q"/>
    <property type="match status" value="2"/>
</dbReference>
<evidence type="ECO:0000256" key="1">
    <source>
        <dbReference type="ARBA" id="ARBA00004613"/>
    </source>
</evidence>
<dbReference type="AlphaFoldDB" id="K1Q2I2"/>
<gene>
    <name evidence="4" type="ORF">CGI_10002309</name>
</gene>
<comment type="subcellular location">
    <subcellularLocation>
        <location evidence="1">Secreted</location>
    </subcellularLocation>
</comment>